<name>A0A0G8ARJ6_9SYNE</name>
<dbReference type="GO" id="GO:0006302">
    <property type="term" value="P:double-strand break repair"/>
    <property type="evidence" value="ECO:0007669"/>
    <property type="project" value="TreeGrafter"/>
</dbReference>
<proteinExistence type="predicted"/>
<dbReference type="SUPFAM" id="SSF52540">
    <property type="entry name" value="P-loop containing nucleoside triphosphate hydrolases"/>
    <property type="match status" value="1"/>
</dbReference>
<accession>A0A0G8ARJ6</accession>
<dbReference type="PANTHER" id="PTHR32182:SF22">
    <property type="entry name" value="ATP-DEPENDENT ENDONUCLEASE, OLD FAMILY-RELATED"/>
    <property type="match status" value="1"/>
</dbReference>
<dbReference type="Gene3D" id="3.40.50.300">
    <property type="entry name" value="P-loop containing nucleotide triphosphate hydrolases"/>
    <property type="match status" value="1"/>
</dbReference>
<dbReference type="EMBL" id="JYFQ01000200">
    <property type="protein sequence ID" value="KKZ10215.1"/>
    <property type="molecule type" value="Genomic_DNA"/>
</dbReference>
<dbReference type="GO" id="GO:0005524">
    <property type="term" value="F:ATP binding"/>
    <property type="evidence" value="ECO:0007669"/>
    <property type="project" value="InterPro"/>
</dbReference>
<dbReference type="InterPro" id="IPR014555">
    <property type="entry name" value="RecF-like"/>
</dbReference>
<dbReference type="CDD" id="cd00267">
    <property type="entry name" value="ABC_ATPase"/>
    <property type="match status" value="1"/>
</dbReference>
<sequence length="361" mass="40649">MTVRGFKTIKALEAFEPGRLTVLIGANGAGKSNFISFFRMLSWALSGPDNLPLYVGQQGGASSILHDGQETTREIEVEITMSNETGRNQYAFRLFYAAGDTLVFAEEKYRFLRNHQPNPRSWVETGAGHTSPKLLTQAASDQTARVIRSILNKIIVHQFHNTSYTARMRGKWNVDDSRWLKEDAANIAPVLLRLQTDHPLCYQRIVAALQLLLPFFVDFDLEPSHNKVILCWRERNSDCVFSAAQASDGMLRAIALVTLLLQPHENLPDVLILDEPELGLHPYAINVIGDLIRAVAQTVQVIIATQSTLLIDCFEPHEIVVVERNGRASSFKRLEEEPLTEWLKEYSLSELWEKNVVGGRP</sequence>
<organism evidence="2 3">
    <name type="scientific">Candidatus Synechococcus spongiarum 15L</name>
    <dbReference type="NCBI Taxonomy" id="1608419"/>
    <lineage>
        <taxon>Bacteria</taxon>
        <taxon>Bacillati</taxon>
        <taxon>Cyanobacteriota</taxon>
        <taxon>Cyanophyceae</taxon>
        <taxon>Synechococcales</taxon>
        <taxon>Synechococcaceae</taxon>
        <taxon>Synechococcus</taxon>
    </lineage>
</organism>
<reference evidence="2 3" key="1">
    <citation type="submission" date="2015-02" db="EMBL/GenBank/DDBJ databases">
        <authorList>
            <person name="Slaby B."/>
            <person name="Hentschel U."/>
        </authorList>
    </citation>
    <scope>NUCLEOTIDE SEQUENCE [LARGE SCALE GENOMIC DNA]</scope>
    <source>
        <strain evidence="2">15L</strain>
    </source>
</reference>
<feature type="domain" description="ATPase AAA-type core" evidence="1">
    <location>
        <begin position="20"/>
        <end position="312"/>
    </location>
</feature>
<comment type="caution">
    <text evidence="2">The sequence shown here is derived from an EMBL/GenBank/DDBJ whole genome shotgun (WGS) entry which is preliminary data.</text>
</comment>
<gene>
    <name evidence="2" type="ORF">TQ37_09195</name>
</gene>
<dbReference type="InterPro" id="IPR003959">
    <property type="entry name" value="ATPase_AAA_core"/>
</dbReference>
<dbReference type="PATRIC" id="fig|1608419.3.peg.1133"/>
<dbReference type="Proteomes" id="UP000035037">
    <property type="component" value="Unassembled WGS sequence"/>
</dbReference>
<evidence type="ECO:0000259" key="1">
    <source>
        <dbReference type="Pfam" id="PF13304"/>
    </source>
</evidence>
<dbReference type="AlphaFoldDB" id="A0A0G8ARJ6"/>
<dbReference type="InterPro" id="IPR027417">
    <property type="entry name" value="P-loop_NTPase"/>
</dbReference>
<evidence type="ECO:0000313" key="3">
    <source>
        <dbReference type="Proteomes" id="UP000035037"/>
    </source>
</evidence>
<dbReference type="PANTHER" id="PTHR32182">
    <property type="entry name" value="DNA REPLICATION AND REPAIR PROTEIN RECF"/>
    <property type="match status" value="1"/>
</dbReference>
<dbReference type="GO" id="GO:0000731">
    <property type="term" value="P:DNA synthesis involved in DNA repair"/>
    <property type="evidence" value="ECO:0007669"/>
    <property type="project" value="TreeGrafter"/>
</dbReference>
<protein>
    <submittedName>
        <fullName evidence="2">Chromosome segregation protein SMC</fullName>
    </submittedName>
</protein>
<dbReference type="PIRSF" id="PIRSF029347">
    <property type="entry name" value="RecF"/>
    <property type="match status" value="1"/>
</dbReference>
<dbReference type="Pfam" id="PF13304">
    <property type="entry name" value="AAA_21"/>
    <property type="match status" value="1"/>
</dbReference>
<reference evidence="2 3" key="2">
    <citation type="submission" date="2015-05" db="EMBL/GenBank/DDBJ databases">
        <title>Lifestyle Evolution in Cyanobacterial Symbionts of Sponges.</title>
        <authorList>
            <person name="Burgsdorf I."/>
            <person name="Slaby B.M."/>
            <person name="Handley K.M."/>
            <person name="Haber M."/>
            <person name="Blom J."/>
            <person name="Marshall C.W."/>
            <person name="Gilbert J.A."/>
            <person name="Hentschel U."/>
            <person name="Steindler L."/>
        </authorList>
    </citation>
    <scope>NUCLEOTIDE SEQUENCE [LARGE SCALE GENOMIC DNA]</scope>
    <source>
        <strain evidence="2">15L</strain>
    </source>
</reference>
<dbReference type="GO" id="GO:0016887">
    <property type="term" value="F:ATP hydrolysis activity"/>
    <property type="evidence" value="ECO:0007669"/>
    <property type="project" value="InterPro"/>
</dbReference>
<evidence type="ECO:0000313" key="2">
    <source>
        <dbReference type="EMBL" id="KKZ10215.1"/>
    </source>
</evidence>